<gene>
    <name evidence="1" type="ORF">Catovirus_1_354</name>
</gene>
<protein>
    <submittedName>
        <fullName evidence="1">Uncharacterized protein</fullName>
    </submittedName>
</protein>
<evidence type="ECO:0000313" key="1">
    <source>
        <dbReference type="EMBL" id="ARF08304.1"/>
    </source>
</evidence>
<dbReference type="EMBL" id="KY684083">
    <property type="protein sequence ID" value="ARF08304.1"/>
    <property type="molecule type" value="Genomic_DNA"/>
</dbReference>
<sequence>MNKVLLIGFIILIVYFLTKLLNMEYFEGNQILKKNCKSCY</sequence>
<proteinExistence type="predicted"/>
<reference evidence="1" key="1">
    <citation type="journal article" date="2017" name="Science">
        <title>Giant viruses with an expanded complement of translation system components.</title>
        <authorList>
            <person name="Schulz F."/>
            <person name="Yutin N."/>
            <person name="Ivanova N.N."/>
            <person name="Ortega D.R."/>
            <person name="Lee T.K."/>
            <person name="Vierheilig J."/>
            <person name="Daims H."/>
            <person name="Horn M."/>
            <person name="Wagner M."/>
            <person name="Jensen G.J."/>
            <person name="Kyrpides N.C."/>
            <person name="Koonin E.V."/>
            <person name="Woyke T."/>
        </authorList>
    </citation>
    <scope>NUCLEOTIDE SEQUENCE</scope>
    <source>
        <strain evidence="1">CTV1</strain>
    </source>
</reference>
<organism evidence="1">
    <name type="scientific">Catovirus CTV1</name>
    <dbReference type="NCBI Taxonomy" id="1977631"/>
    <lineage>
        <taxon>Viruses</taxon>
        <taxon>Varidnaviria</taxon>
        <taxon>Bamfordvirae</taxon>
        <taxon>Nucleocytoviricota</taxon>
        <taxon>Megaviricetes</taxon>
        <taxon>Imitervirales</taxon>
        <taxon>Mimiviridae</taxon>
        <taxon>Klosneuvirinae</taxon>
        <taxon>Catovirus</taxon>
    </lineage>
</organism>
<name>A0A1V0S9E8_9VIRU</name>
<accession>A0A1V0S9E8</accession>